<dbReference type="GO" id="GO:0003677">
    <property type="term" value="F:DNA binding"/>
    <property type="evidence" value="ECO:0007669"/>
    <property type="project" value="UniProtKB-KW"/>
</dbReference>
<organism evidence="5 6">
    <name type="scientific">Sitophilus oryzae</name>
    <name type="common">Rice weevil</name>
    <name type="synonym">Curculio oryzae</name>
    <dbReference type="NCBI Taxonomy" id="7048"/>
    <lineage>
        <taxon>Eukaryota</taxon>
        <taxon>Metazoa</taxon>
        <taxon>Ecdysozoa</taxon>
        <taxon>Arthropoda</taxon>
        <taxon>Hexapoda</taxon>
        <taxon>Insecta</taxon>
        <taxon>Pterygota</taxon>
        <taxon>Neoptera</taxon>
        <taxon>Endopterygota</taxon>
        <taxon>Coleoptera</taxon>
        <taxon>Polyphaga</taxon>
        <taxon>Cucujiformia</taxon>
        <taxon>Curculionidae</taxon>
        <taxon>Dryophthorinae</taxon>
        <taxon>Sitophilus</taxon>
    </lineage>
</organism>
<gene>
    <name evidence="6" type="primary">LOC115887608</name>
</gene>
<dbReference type="GO" id="GO:0005634">
    <property type="term" value="C:nucleus"/>
    <property type="evidence" value="ECO:0007669"/>
    <property type="project" value="UniProtKB-SubCell"/>
</dbReference>
<sequence>MPTFYKRKGTVNRATWSAEALQNAMNAVSTGTLGVNQAAREYGIPKTTLKNRIKLQKSSKSRSLGKQSCLNEEAELKLVSHIKKMQKYGFTPNRDLVRSMAFELAEKLKIKHNFNKIKKKAGYDWLQLFLSRHADLSVRKAEGVSNARAVGLNKTVVEEYFSVLENVLTEYQLFEKPGNIFNIDESGLQLNNKPGYVIAEKGSKTVSNITSGEKGETISIVACCSAEGVFLPPYVF</sequence>
<evidence type="ECO:0000313" key="5">
    <source>
        <dbReference type="Proteomes" id="UP000504635"/>
    </source>
</evidence>
<keyword evidence="3" id="KW-0539">Nucleus</keyword>
<evidence type="ECO:0000313" key="6">
    <source>
        <dbReference type="RefSeq" id="XP_030762935.1"/>
    </source>
</evidence>
<accession>A0A6J2YJ89</accession>
<keyword evidence="2" id="KW-0238">DNA-binding</keyword>
<evidence type="ECO:0000259" key="4">
    <source>
        <dbReference type="PROSITE" id="PS51253"/>
    </source>
</evidence>
<dbReference type="Pfam" id="PF05225">
    <property type="entry name" value="HTH_psq"/>
    <property type="match status" value="1"/>
</dbReference>
<dbReference type="OrthoDB" id="6712078at2759"/>
<dbReference type="RefSeq" id="XP_030762935.1">
    <property type="nucleotide sequence ID" value="XM_030907075.1"/>
</dbReference>
<dbReference type="Pfam" id="PF03221">
    <property type="entry name" value="HTH_Tnp_Tc5"/>
    <property type="match status" value="1"/>
</dbReference>
<evidence type="ECO:0000256" key="3">
    <source>
        <dbReference type="ARBA" id="ARBA00023242"/>
    </source>
</evidence>
<protein>
    <submittedName>
        <fullName evidence="6">Uncharacterized protein LOC115887608</fullName>
    </submittedName>
</protein>
<dbReference type="AlphaFoldDB" id="A0A6J2YJ89"/>
<dbReference type="InterPro" id="IPR007889">
    <property type="entry name" value="HTH_Psq"/>
</dbReference>
<dbReference type="PANTHER" id="PTHR19303:SF74">
    <property type="entry name" value="POGO TRANSPOSABLE ELEMENT WITH KRAB DOMAIN"/>
    <property type="match status" value="1"/>
</dbReference>
<dbReference type="InterPro" id="IPR006600">
    <property type="entry name" value="HTH_CenpB_DNA-bd_dom"/>
</dbReference>
<keyword evidence="5" id="KW-1185">Reference proteome</keyword>
<dbReference type="InterPro" id="IPR009057">
    <property type="entry name" value="Homeodomain-like_sf"/>
</dbReference>
<dbReference type="PROSITE" id="PS51253">
    <property type="entry name" value="HTH_CENPB"/>
    <property type="match status" value="1"/>
</dbReference>
<dbReference type="GeneID" id="115887608"/>
<dbReference type="KEGG" id="soy:115887608"/>
<dbReference type="PANTHER" id="PTHR19303">
    <property type="entry name" value="TRANSPOSON"/>
    <property type="match status" value="1"/>
</dbReference>
<proteinExistence type="predicted"/>
<name>A0A6J2YJ89_SITOR</name>
<dbReference type="Proteomes" id="UP000504635">
    <property type="component" value="Unplaced"/>
</dbReference>
<evidence type="ECO:0000256" key="1">
    <source>
        <dbReference type="ARBA" id="ARBA00004123"/>
    </source>
</evidence>
<dbReference type="InParanoid" id="A0A6J2YJ89"/>
<dbReference type="SUPFAM" id="SSF46689">
    <property type="entry name" value="Homeodomain-like"/>
    <property type="match status" value="1"/>
</dbReference>
<reference evidence="6" key="1">
    <citation type="submission" date="2025-08" db="UniProtKB">
        <authorList>
            <consortium name="RefSeq"/>
        </authorList>
    </citation>
    <scope>IDENTIFICATION</scope>
    <source>
        <tissue evidence="6">Gonads</tissue>
    </source>
</reference>
<feature type="domain" description="HTH CENPB-type" evidence="4">
    <location>
        <begin position="62"/>
        <end position="139"/>
    </location>
</feature>
<dbReference type="InterPro" id="IPR050863">
    <property type="entry name" value="CenT-Element_Derived"/>
</dbReference>
<evidence type="ECO:0000256" key="2">
    <source>
        <dbReference type="ARBA" id="ARBA00023125"/>
    </source>
</evidence>
<dbReference type="Gene3D" id="1.10.10.60">
    <property type="entry name" value="Homeodomain-like"/>
    <property type="match status" value="1"/>
</dbReference>
<comment type="subcellular location">
    <subcellularLocation>
        <location evidence="1">Nucleus</location>
    </subcellularLocation>
</comment>